<dbReference type="InterPro" id="IPR001789">
    <property type="entry name" value="Sig_transdc_resp-reg_receiver"/>
</dbReference>
<dbReference type="InterPro" id="IPR011006">
    <property type="entry name" value="CheY-like_superfamily"/>
</dbReference>
<feature type="domain" description="Response regulatory" evidence="2">
    <location>
        <begin position="3"/>
        <end position="114"/>
    </location>
</feature>
<dbReference type="Pfam" id="PF00072">
    <property type="entry name" value="Response_reg"/>
    <property type="match status" value="1"/>
</dbReference>
<dbReference type="GO" id="GO:0003677">
    <property type="term" value="F:DNA binding"/>
    <property type="evidence" value="ECO:0007669"/>
    <property type="project" value="InterPro"/>
</dbReference>
<evidence type="ECO:0000313" key="4">
    <source>
        <dbReference type="EMBL" id="TSE07155.1"/>
    </source>
</evidence>
<evidence type="ECO:0000256" key="1">
    <source>
        <dbReference type="PROSITE-ProRule" id="PRU00169"/>
    </source>
</evidence>
<organism evidence="4 5">
    <name type="scientific">Aquimarina algiphila</name>
    <dbReference type="NCBI Taxonomy" id="2047982"/>
    <lineage>
        <taxon>Bacteria</taxon>
        <taxon>Pseudomonadati</taxon>
        <taxon>Bacteroidota</taxon>
        <taxon>Flavobacteriia</taxon>
        <taxon>Flavobacteriales</taxon>
        <taxon>Flavobacteriaceae</taxon>
        <taxon>Aquimarina</taxon>
    </lineage>
</organism>
<dbReference type="SMART" id="SM00448">
    <property type="entry name" value="REC"/>
    <property type="match status" value="1"/>
</dbReference>
<dbReference type="OrthoDB" id="2168082at2"/>
<dbReference type="AlphaFoldDB" id="A0A554VHV5"/>
<keyword evidence="5" id="KW-1185">Reference proteome</keyword>
<dbReference type="PANTHER" id="PTHR37299">
    <property type="entry name" value="TRANSCRIPTIONAL REGULATOR-RELATED"/>
    <property type="match status" value="1"/>
</dbReference>
<sequence>MIKCVVIDDEPLARECINNYIAEIGFLEQVGEGNSPVELTNILNQKKVDLIFLDIQMPVINGIDFLKITSNLPMVILTTAYPSYALEGFDLDVLDYLLKPVTLKRFIKAANKANDFFQLQNTSGQLVSDKYTEDYFFIKCDHKFEKIYFRDILFVQALQNYVSIHTYDRKYISLLPLKSVEEKLKDKNFIRTHKSYIVSIPKIDSIESHEVLIGSDSIPISRNYRKEVKEKVLSDKLWKNDTNNY</sequence>
<dbReference type="PROSITE" id="PS50930">
    <property type="entry name" value="HTH_LYTTR"/>
    <property type="match status" value="1"/>
</dbReference>
<feature type="domain" description="HTH LytTR-type" evidence="3">
    <location>
        <begin position="136"/>
        <end position="234"/>
    </location>
</feature>
<dbReference type="Pfam" id="PF04397">
    <property type="entry name" value="LytTR"/>
    <property type="match status" value="1"/>
</dbReference>
<dbReference type="SUPFAM" id="SSF52172">
    <property type="entry name" value="CheY-like"/>
    <property type="match status" value="1"/>
</dbReference>
<dbReference type="Proteomes" id="UP000318833">
    <property type="component" value="Unassembled WGS sequence"/>
</dbReference>
<comment type="caution">
    <text evidence="4">The sequence shown here is derived from an EMBL/GenBank/DDBJ whole genome shotgun (WGS) entry which is preliminary data.</text>
</comment>
<dbReference type="EMBL" id="VLNR01000036">
    <property type="protein sequence ID" value="TSE07155.1"/>
    <property type="molecule type" value="Genomic_DNA"/>
</dbReference>
<dbReference type="InterPro" id="IPR007492">
    <property type="entry name" value="LytTR_DNA-bd_dom"/>
</dbReference>
<dbReference type="Gene3D" id="3.40.50.2300">
    <property type="match status" value="1"/>
</dbReference>
<evidence type="ECO:0000313" key="5">
    <source>
        <dbReference type="Proteomes" id="UP000318833"/>
    </source>
</evidence>
<evidence type="ECO:0000259" key="2">
    <source>
        <dbReference type="PROSITE" id="PS50110"/>
    </source>
</evidence>
<dbReference type="PROSITE" id="PS50110">
    <property type="entry name" value="RESPONSE_REGULATORY"/>
    <property type="match status" value="1"/>
</dbReference>
<dbReference type="InterPro" id="IPR046947">
    <property type="entry name" value="LytR-like"/>
</dbReference>
<reference evidence="4 5" key="1">
    <citation type="submission" date="2019-07" db="EMBL/GenBank/DDBJ databases">
        <title>The draft genome sequence of Aquimarina algiphila M91.</title>
        <authorList>
            <person name="Meng X."/>
        </authorList>
    </citation>
    <scope>NUCLEOTIDE SEQUENCE [LARGE SCALE GENOMIC DNA]</scope>
    <source>
        <strain evidence="4 5">M91</strain>
    </source>
</reference>
<dbReference type="SMART" id="SM00850">
    <property type="entry name" value="LytTR"/>
    <property type="match status" value="1"/>
</dbReference>
<evidence type="ECO:0000259" key="3">
    <source>
        <dbReference type="PROSITE" id="PS50930"/>
    </source>
</evidence>
<dbReference type="GO" id="GO:0000156">
    <property type="term" value="F:phosphorelay response regulator activity"/>
    <property type="evidence" value="ECO:0007669"/>
    <property type="project" value="InterPro"/>
</dbReference>
<proteinExistence type="predicted"/>
<feature type="modified residue" description="4-aspartylphosphate" evidence="1">
    <location>
        <position position="54"/>
    </location>
</feature>
<dbReference type="RefSeq" id="WP_109439117.1">
    <property type="nucleotide sequence ID" value="NZ_CANLFO010000015.1"/>
</dbReference>
<keyword evidence="1" id="KW-0597">Phosphoprotein</keyword>
<protein>
    <submittedName>
        <fullName evidence="4">Response regulator transcription factor</fullName>
    </submittedName>
</protein>
<accession>A0A554VHV5</accession>
<gene>
    <name evidence="4" type="ORF">FOF46_16680</name>
</gene>
<name>A0A554VHV5_9FLAO</name>
<dbReference type="Gene3D" id="2.40.50.1020">
    <property type="entry name" value="LytTr DNA-binding domain"/>
    <property type="match status" value="1"/>
</dbReference>
<dbReference type="PANTHER" id="PTHR37299:SF1">
    <property type="entry name" value="STAGE 0 SPORULATION PROTEIN A HOMOLOG"/>
    <property type="match status" value="1"/>
</dbReference>